<organism evidence="1">
    <name type="scientific">Ophiomastix wendtii</name>
    <dbReference type="NCBI Taxonomy" id="7623"/>
    <lineage>
        <taxon>Eukaryota</taxon>
        <taxon>Metazoa</taxon>
        <taxon>Echinodermata</taxon>
        <taxon>Eleutherozoa</taxon>
        <taxon>Asterozoa</taxon>
        <taxon>Ophiuroidea</taxon>
        <taxon>Myophiuroidea</taxon>
        <taxon>Metophiurida</taxon>
        <taxon>Ophintegrida</taxon>
        <taxon>Amphilepidida</taxon>
        <taxon>Ophiurina</taxon>
        <taxon>Gnathophiurina</taxon>
        <taxon>Ophiactoidea</taxon>
        <taxon>Ophiocomidae</taxon>
        <taxon>Ophiomastix</taxon>
    </lineage>
</organism>
<dbReference type="InterPro" id="IPR043197">
    <property type="entry name" value="Plakin"/>
</dbReference>
<reference evidence="1" key="1">
    <citation type="submission" date="2012-06" db="EMBL/GenBank/DDBJ databases">
        <title>Sequencing and analysis of the gastrula transcriptome of the brittle star Ophiocoma wendtii.</title>
        <authorList>
            <person name="Livingston B.T."/>
        </authorList>
    </citation>
    <scope>NUCLEOTIDE SEQUENCE</scope>
</reference>
<dbReference type="GO" id="GO:0005882">
    <property type="term" value="C:intermediate filament"/>
    <property type="evidence" value="ECO:0007669"/>
    <property type="project" value="TreeGrafter"/>
</dbReference>
<feature type="non-terminal residue" evidence="1">
    <location>
        <position position="89"/>
    </location>
</feature>
<dbReference type="SMR" id="J7HI24"/>
<dbReference type="PANTHER" id="PTHR23169:SF23">
    <property type="entry name" value="SHORT STOP, ISOFORM H"/>
    <property type="match status" value="1"/>
</dbReference>
<dbReference type="EMBL" id="JX160106">
    <property type="protein sequence ID" value="AFP99103.1"/>
    <property type="molecule type" value="mRNA"/>
</dbReference>
<dbReference type="SUPFAM" id="SSF46966">
    <property type="entry name" value="Spectrin repeat"/>
    <property type="match status" value="1"/>
</dbReference>
<name>J7HI24_9ECHI</name>
<dbReference type="AlphaFoldDB" id="J7HI24"/>
<dbReference type="GO" id="GO:0005737">
    <property type="term" value="C:cytoplasm"/>
    <property type="evidence" value="ECO:0007669"/>
    <property type="project" value="TreeGrafter"/>
</dbReference>
<proteinExistence type="evidence at transcript level"/>
<protein>
    <submittedName>
        <fullName evidence="1">KAKAPO</fullName>
    </submittedName>
</protein>
<dbReference type="GO" id="GO:0016020">
    <property type="term" value="C:membrane"/>
    <property type="evidence" value="ECO:0007669"/>
    <property type="project" value="TreeGrafter"/>
</dbReference>
<evidence type="ECO:0000313" key="1">
    <source>
        <dbReference type="EMBL" id="AFP99103.1"/>
    </source>
</evidence>
<dbReference type="GO" id="GO:0042060">
    <property type="term" value="P:wound healing"/>
    <property type="evidence" value="ECO:0007669"/>
    <property type="project" value="TreeGrafter"/>
</dbReference>
<dbReference type="GO" id="GO:0045104">
    <property type="term" value="P:intermediate filament cytoskeleton organization"/>
    <property type="evidence" value="ECO:0007669"/>
    <property type="project" value="InterPro"/>
</dbReference>
<accession>J7HI24</accession>
<dbReference type="GO" id="GO:0005198">
    <property type="term" value="F:structural molecule activity"/>
    <property type="evidence" value="ECO:0007669"/>
    <property type="project" value="TreeGrafter"/>
</dbReference>
<feature type="non-terminal residue" evidence="1">
    <location>
        <position position="1"/>
    </location>
</feature>
<sequence length="89" mass="10555">QHEKQFKAVMRQGDQLLQARHPASDTVQAYTTTMQTQWAWLQQLLSALNRHLDNANKYHQSDLDNEFRNISRIVSDLVYWVDITRQKLT</sequence>
<dbReference type="Gene3D" id="1.20.58.60">
    <property type="match status" value="1"/>
</dbReference>
<dbReference type="PANTHER" id="PTHR23169">
    <property type="entry name" value="ENVOPLAKIN"/>
    <property type="match status" value="1"/>
</dbReference>